<keyword evidence="2" id="KW-1185">Reference proteome</keyword>
<reference evidence="1 2" key="1">
    <citation type="submission" date="2009-08" db="EMBL/GenBank/DDBJ databases">
        <title>The Genome Sequence of Spizellomyces punctatus strain DAOM BR117.</title>
        <authorList>
            <consortium name="The Broad Institute Genome Sequencing Platform"/>
            <person name="Russ C."/>
            <person name="Cuomo C."/>
            <person name="Shea T."/>
            <person name="Young S.K."/>
            <person name="Zeng Q."/>
            <person name="Koehrsen M."/>
            <person name="Haas B."/>
            <person name="Borodovsky M."/>
            <person name="Guigo R."/>
            <person name="Alvarado L."/>
            <person name="Berlin A."/>
            <person name="Bochicchio J."/>
            <person name="Borenstein D."/>
            <person name="Chapman S."/>
            <person name="Chen Z."/>
            <person name="Engels R."/>
            <person name="Freedman E."/>
            <person name="Gellesch M."/>
            <person name="Goldberg J."/>
            <person name="Griggs A."/>
            <person name="Gujja S."/>
            <person name="Heiman D."/>
            <person name="Hepburn T."/>
            <person name="Howarth C."/>
            <person name="Jen D."/>
            <person name="Larson L."/>
            <person name="Lewis B."/>
            <person name="Mehta T."/>
            <person name="Park D."/>
            <person name="Pearson M."/>
            <person name="Roberts A."/>
            <person name="Saif S."/>
            <person name="Shenoy N."/>
            <person name="Sisk P."/>
            <person name="Stolte C."/>
            <person name="Sykes S."/>
            <person name="Thomson T."/>
            <person name="Walk T."/>
            <person name="White J."/>
            <person name="Yandava C."/>
            <person name="Burger G."/>
            <person name="Gray M.W."/>
            <person name="Holland P.W.H."/>
            <person name="King N."/>
            <person name="Lang F.B.F."/>
            <person name="Roger A.J."/>
            <person name="Ruiz-Trillo I."/>
            <person name="Lander E."/>
            <person name="Nusbaum C."/>
        </authorList>
    </citation>
    <scope>NUCLEOTIDE SEQUENCE [LARGE SCALE GENOMIC DNA]</scope>
    <source>
        <strain evidence="1 2">DAOM BR117</strain>
    </source>
</reference>
<dbReference type="GeneID" id="27690857"/>
<name>A0A0L0H5N8_SPIPD</name>
<dbReference type="VEuPathDB" id="FungiDB:SPPG_07659"/>
<dbReference type="AlphaFoldDB" id="A0A0L0H5N8"/>
<protein>
    <submittedName>
        <fullName evidence="1">Uncharacterized protein</fullName>
    </submittedName>
</protein>
<dbReference type="OrthoDB" id="2152295at2759"/>
<accession>A0A0L0H5N8</accession>
<organism evidence="1 2">
    <name type="scientific">Spizellomyces punctatus (strain DAOM BR117)</name>
    <dbReference type="NCBI Taxonomy" id="645134"/>
    <lineage>
        <taxon>Eukaryota</taxon>
        <taxon>Fungi</taxon>
        <taxon>Fungi incertae sedis</taxon>
        <taxon>Chytridiomycota</taxon>
        <taxon>Chytridiomycota incertae sedis</taxon>
        <taxon>Chytridiomycetes</taxon>
        <taxon>Spizellomycetales</taxon>
        <taxon>Spizellomycetaceae</taxon>
        <taxon>Spizellomyces</taxon>
    </lineage>
</organism>
<proteinExistence type="predicted"/>
<dbReference type="Proteomes" id="UP000053201">
    <property type="component" value="Unassembled WGS sequence"/>
</dbReference>
<evidence type="ECO:0000313" key="1">
    <source>
        <dbReference type="EMBL" id="KNC96825.1"/>
    </source>
</evidence>
<dbReference type="EMBL" id="KQ257466">
    <property type="protein sequence ID" value="KNC96825.1"/>
    <property type="molecule type" value="Genomic_DNA"/>
</dbReference>
<gene>
    <name evidence="1" type="ORF">SPPG_07659</name>
</gene>
<evidence type="ECO:0000313" key="2">
    <source>
        <dbReference type="Proteomes" id="UP000053201"/>
    </source>
</evidence>
<sequence>MVNAVHRQPCPFHSRLVDSTLGPWLGHTNVSSLDGEHVAMEEGEAEDSSPSSVMIRDTLFEPPAHALHSTRVSDVWRPSTSHTYDNGRPRTSTAWASLFGGEIGMDDVENDGDNDVQVNSGLQHDLQLTDEITVYLGGQLDDDTSEEEDLRDTSERIQQDLSIIRWEIDNLQTWYEEYFQRVAATVLSVLVDEDAVGLNETEEELHQDSLGNPEDSTARYVRRRGELAHILMANLFHERTDEQSSDEEGELAGMEDVASSVSDLRWDTTDDHQPTSPLRSVARPILDVEWDSLANIPFRSFRAPQTFPLTSVDNTVFQSTAGARHMVLNADANYVESIIECEDEALDCDLELGLGHPEPKEDLVMGEGVDANGNKTGIASEVRHACGQQLIVTHLVKPDWIDMSGAYVGR</sequence>
<dbReference type="InParanoid" id="A0A0L0H5N8"/>
<dbReference type="RefSeq" id="XP_016604865.1">
    <property type="nucleotide sequence ID" value="XM_016755816.1"/>
</dbReference>